<evidence type="ECO:0000256" key="8">
    <source>
        <dbReference type="ARBA" id="ARBA00022694"/>
    </source>
</evidence>
<dbReference type="PROSITE" id="PS51800">
    <property type="entry name" value="ZF_CHHC_U11_48K"/>
    <property type="match status" value="1"/>
</dbReference>
<comment type="function">
    <text evidence="1 15">tRNA methylase which 2'-O-methylates cytidine(4) in tRNA(Pro) and tRNA(Gly)(GCC), and adenosine(4) in tRNA(His).</text>
</comment>
<evidence type="ECO:0000259" key="16">
    <source>
        <dbReference type="PROSITE" id="PS51800"/>
    </source>
</evidence>
<gene>
    <name evidence="17" type="primary">TRM13</name>
    <name evidence="17" type="ORF">CAAN4_F07096</name>
</gene>
<evidence type="ECO:0000256" key="13">
    <source>
        <dbReference type="ARBA" id="ARBA00048635"/>
    </source>
</evidence>
<comment type="catalytic activity">
    <reaction evidence="13 15">
        <text>cytidine(4) in tRNA(Gly)(GCC) + S-adenosyl-L-methionine = 2'-O-methylcytidine(4) in tRNA(Gly)(GCC) + S-adenosyl-L-homocysteine + H(+)</text>
        <dbReference type="Rhea" id="RHEA:43192"/>
        <dbReference type="Rhea" id="RHEA-COMP:10399"/>
        <dbReference type="Rhea" id="RHEA-COMP:10400"/>
        <dbReference type="ChEBI" id="CHEBI:15378"/>
        <dbReference type="ChEBI" id="CHEBI:57856"/>
        <dbReference type="ChEBI" id="CHEBI:59789"/>
        <dbReference type="ChEBI" id="CHEBI:74495"/>
        <dbReference type="ChEBI" id="CHEBI:82748"/>
        <dbReference type="EC" id="2.1.1.225"/>
    </reaction>
</comment>
<comment type="catalytic activity">
    <reaction evidence="14 15">
        <text>adenosine(4) in tRNA(His) + S-adenosyl-L-methionine = 2'-O-methyladenosine(4) in tRNA(His) + S-adenosyl-L-homocysteine + H(+)</text>
        <dbReference type="Rhea" id="RHEA:43196"/>
        <dbReference type="Rhea" id="RHEA-COMP:10401"/>
        <dbReference type="Rhea" id="RHEA-COMP:10402"/>
        <dbReference type="ChEBI" id="CHEBI:15378"/>
        <dbReference type="ChEBI" id="CHEBI:57856"/>
        <dbReference type="ChEBI" id="CHEBI:59789"/>
        <dbReference type="ChEBI" id="CHEBI:74411"/>
        <dbReference type="ChEBI" id="CHEBI:74477"/>
        <dbReference type="EC" id="2.1.1.225"/>
    </reaction>
</comment>
<dbReference type="InterPro" id="IPR007871">
    <property type="entry name" value="Methyltransferase_TRM13"/>
</dbReference>
<proteinExistence type="inferred from homology"/>
<evidence type="ECO:0000256" key="12">
    <source>
        <dbReference type="ARBA" id="ARBA00048165"/>
    </source>
</evidence>
<dbReference type="Pfam" id="PF05206">
    <property type="entry name" value="TRM13"/>
    <property type="match status" value="1"/>
</dbReference>
<keyword evidence="18" id="KW-1185">Reference proteome</keyword>
<evidence type="ECO:0000256" key="10">
    <source>
        <dbReference type="ARBA" id="ARBA00022771"/>
    </source>
</evidence>
<evidence type="ECO:0000256" key="14">
    <source>
        <dbReference type="ARBA" id="ARBA00049393"/>
    </source>
</evidence>
<evidence type="ECO:0000256" key="3">
    <source>
        <dbReference type="ARBA" id="ARBA00012810"/>
    </source>
</evidence>
<keyword evidence="8 15" id="KW-0819">tRNA processing</keyword>
<sequence length="444" mass="50820">MTTTHTPEPEPPAIKKQKLENTSEQCAFYLAKKKRTCRMQRKAGNMYCSEHMIQSKDSTPEVSSKGERVPCPKDPRHTVWSNDVERHLKRCKKVVQKEDLWFHQDFNVTLQDSKLEKTKVNEENSTEINKKDLLHSCIEELRKHNTYPPLELNVHEHPGLNNRLEQVQQKKHPIQQSSLIGNLKSNNLLGLGHRYIEFGCGKAELSRFVNLSILEDLKNNSDTNSIETPYGFGFIDRGVNRMKMDPKILLDVSEFSQMKVTPPTIVRTRIDIKDLHLDTFLEQFPTNDTGIVCISKHLCGAATDLTLKSLLNSQIFATKKFSGLLVAMCCRHVCSYEQLLPHSREFLAQRGFKDENTFAVLKKIASWAVCGRPEGMGDDDGKDHTSGLSYSQREELGQQARRLIDESRVYALKHSLPSTYEIKINWYVPKDITLENVTLSILPQ</sequence>
<keyword evidence="10 15" id="KW-0863">Zinc-finger</keyword>
<evidence type="ECO:0000256" key="15">
    <source>
        <dbReference type="RuleBase" id="RU367103"/>
    </source>
</evidence>
<dbReference type="Pfam" id="PF11722">
    <property type="entry name" value="zf-TRM13_CCCH"/>
    <property type="match status" value="1"/>
</dbReference>
<evidence type="ECO:0000256" key="6">
    <source>
        <dbReference type="ARBA" id="ARBA00022679"/>
    </source>
</evidence>
<dbReference type="EC" id="2.1.1.225" evidence="3 15"/>
<evidence type="ECO:0000256" key="1">
    <source>
        <dbReference type="ARBA" id="ARBA00002267"/>
    </source>
</evidence>
<keyword evidence="6 15" id="KW-0808">Transferase</keyword>
<evidence type="ECO:0000313" key="17">
    <source>
        <dbReference type="EMBL" id="CAK7912443.1"/>
    </source>
</evidence>
<dbReference type="EMBL" id="OZ004258">
    <property type="protein sequence ID" value="CAK7912443.1"/>
    <property type="molecule type" value="Genomic_DNA"/>
</dbReference>
<dbReference type="InterPro" id="IPR021721">
    <property type="entry name" value="Znf_CCCH-type_TRM13"/>
</dbReference>
<evidence type="ECO:0000256" key="9">
    <source>
        <dbReference type="ARBA" id="ARBA00022723"/>
    </source>
</evidence>
<accession>A0ABP0EEZ4</accession>
<dbReference type="Pfam" id="PF05253">
    <property type="entry name" value="zf-U11-48K"/>
    <property type="match status" value="1"/>
</dbReference>
<dbReference type="Proteomes" id="UP001497600">
    <property type="component" value="Chromosome F"/>
</dbReference>
<keyword evidence="11 15" id="KW-0862">Zinc</keyword>
<evidence type="ECO:0000256" key="4">
    <source>
        <dbReference type="ARBA" id="ARBA00015883"/>
    </source>
</evidence>
<keyword evidence="7 15" id="KW-0949">S-adenosyl-L-methionine</keyword>
<keyword evidence="9 15" id="KW-0479">Metal-binding</keyword>
<comment type="catalytic activity">
    <reaction evidence="12 15">
        <text>cytidine(4) in tRNA(Pro) + S-adenosyl-L-methionine = 2'-O-methylcytidine(4) in tRNA(Pro) + S-adenosyl-L-homocysteine + H(+)</text>
        <dbReference type="Rhea" id="RHEA:32767"/>
        <dbReference type="Rhea" id="RHEA-COMP:10397"/>
        <dbReference type="Rhea" id="RHEA-COMP:10398"/>
        <dbReference type="ChEBI" id="CHEBI:15378"/>
        <dbReference type="ChEBI" id="CHEBI:57856"/>
        <dbReference type="ChEBI" id="CHEBI:59789"/>
        <dbReference type="ChEBI" id="CHEBI:74495"/>
        <dbReference type="ChEBI" id="CHEBI:82748"/>
        <dbReference type="EC" id="2.1.1.225"/>
    </reaction>
</comment>
<feature type="domain" description="CHHC U11-48K-type" evidence="16">
    <location>
        <begin position="68"/>
        <end position="95"/>
    </location>
</feature>
<reference evidence="17 18" key="1">
    <citation type="submission" date="2024-01" db="EMBL/GenBank/DDBJ databases">
        <authorList>
            <consortium name="Genoscope - CEA"/>
            <person name="William W."/>
        </authorList>
    </citation>
    <scope>NUCLEOTIDE SEQUENCE [LARGE SCALE GENOMIC DNA]</scope>
    <source>
        <strain evidence="17 18">29B2s-10</strain>
    </source>
</reference>
<evidence type="ECO:0000256" key="7">
    <source>
        <dbReference type="ARBA" id="ARBA00022691"/>
    </source>
</evidence>
<comment type="similarity">
    <text evidence="2 15">Belongs to the methyltransferase TRM13 family.</text>
</comment>
<protein>
    <recommendedName>
        <fullName evidence="4 15">tRNA:m(4)X modification enzyme TRM13</fullName>
        <ecNumber evidence="3 15">2.1.1.225</ecNumber>
    </recommendedName>
</protein>
<dbReference type="InterPro" id="IPR022776">
    <property type="entry name" value="TRM13/UPF0224_CHHC_Znf_dom"/>
</dbReference>
<dbReference type="InterPro" id="IPR039044">
    <property type="entry name" value="Trm13"/>
</dbReference>
<dbReference type="PANTHER" id="PTHR12998">
    <property type="entry name" value="TRNA:M(4)X MODIFICATION ENZYME TRM13 HOMOLOG"/>
    <property type="match status" value="1"/>
</dbReference>
<keyword evidence="5 15" id="KW-0489">Methyltransferase</keyword>
<evidence type="ECO:0000313" key="18">
    <source>
        <dbReference type="Proteomes" id="UP001497600"/>
    </source>
</evidence>
<evidence type="ECO:0000256" key="11">
    <source>
        <dbReference type="ARBA" id="ARBA00022833"/>
    </source>
</evidence>
<evidence type="ECO:0000256" key="5">
    <source>
        <dbReference type="ARBA" id="ARBA00022603"/>
    </source>
</evidence>
<dbReference type="PANTHER" id="PTHR12998:SF0">
    <property type="entry name" value="TRNA:M(4)X MODIFICATION ENZYME TRM13 HOMOLOG"/>
    <property type="match status" value="1"/>
</dbReference>
<name>A0ABP0EEZ4_9ASCO</name>
<organism evidence="17 18">
    <name type="scientific">[Candida] anglica</name>
    <dbReference type="NCBI Taxonomy" id="148631"/>
    <lineage>
        <taxon>Eukaryota</taxon>
        <taxon>Fungi</taxon>
        <taxon>Dikarya</taxon>
        <taxon>Ascomycota</taxon>
        <taxon>Saccharomycotina</taxon>
        <taxon>Pichiomycetes</taxon>
        <taxon>Debaryomycetaceae</taxon>
        <taxon>Kurtzmaniella</taxon>
    </lineage>
</organism>
<evidence type="ECO:0000256" key="2">
    <source>
        <dbReference type="ARBA" id="ARBA00005265"/>
    </source>
</evidence>